<dbReference type="InterPro" id="IPR036291">
    <property type="entry name" value="NAD(P)-bd_dom_sf"/>
</dbReference>
<dbReference type="Proteomes" id="UP000799640">
    <property type="component" value="Unassembled WGS sequence"/>
</dbReference>
<dbReference type="Pfam" id="PF00106">
    <property type="entry name" value="adh_short"/>
    <property type="match status" value="1"/>
</dbReference>
<dbReference type="EMBL" id="ML996689">
    <property type="protein sequence ID" value="KAF2403917.1"/>
    <property type="molecule type" value="Genomic_DNA"/>
</dbReference>
<evidence type="ECO:0000313" key="4">
    <source>
        <dbReference type="EMBL" id="KAF2403917.1"/>
    </source>
</evidence>
<organism evidence="4 5">
    <name type="scientific">Trichodelitschia bisporula</name>
    <dbReference type="NCBI Taxonomy" id="703511"/>
    <lineage>
        <taxon>Eukaryota</taxon>
        <taxon>Fungi</taxon>
        <taxon>Dikarya</taxon>
        <taxon>Ascomycota</taxon>
        <taxon>Pezizomycotina</taxon>
        <taxon>Dothideomycetes</taxon>
        <taxon>Dothideomycetes incertae sedis</taxon>
        <taxon>Phaeotrichales</taxon>
        <taxon>Phaeotrichaceae</taxon>
        <taxon>Trichodelitschia</taxon>
    </lineage>
</organism>
<evidence type="ECO:0000256" key="1">
    <source>
        <dbReference type="ARBA" id="ARBA00006484"/>
    </source>
</evidence>
<protein>
    <submittedName>
        <fullName evidence="4">Short-chain dehydrogenase</fullName>
    </submittedName>
</protein>
<evidence type="ECO:0000256" key="2">
    <source>
        <dbReference type="ARBA" id="ARBA00022857"/>
    </source>
</evidence>
<evidence type="ECO:0000256" key="3">
    <source>
        <dbReference type="ARBA" id="ARBA00023002"/>
    </source>
</evidence>
<dbReference type="OrthoDB" id="191139at2759"/>
<dbReference type="InterPro" id="IPR002347">
    <property type="entry name" value="SDR_fam"/>
</dbReference>
<evidence type="ECO:0000313" key="5">
    <source>
        <dbReference type="Proteomes" id="UP000799640"/>
    </source>
</evidence>
<name>A0A6G1I796_9PEZI</name>
<gene>
    <name evidence="4" type="ORF">EJ06DRAFT_471553</name>
</gene>
<dbReference type="Gene3D" id="3.40.50.720">
    <property type="entry name" value="NAD(P)-binding Rossmann-like Domain"/>
    <property type="match status" value="1"/>
</dbReference>
<dbReference type="AlphaFoldDB" id="A0A6G1I796"/>
<reference evidence="4" key="1">
    <citation type="journal article" date="2020" name="Stud. Mycol.">
        <title>101 Dothideomycetes genomes: a test case for predicting lifestyles and emergence of pathogens.</title>
        <authorList>
            <person name="Haridas S."/>
            <person name="Albert R."/>
            <person name="Binder M."/>
            <person name="Bloem J."/>
            <person name="Labutti K."/>
            <person name="Salamov A."/>
            <person name="Andreopoulos B."/>
            <person name="Baker S."/>
            <person name="Barry K."/>
            <person name="Bills G."/>
            <person name="Bluhm B."/>
            <person name="Cannon C."/>
            <person name="Castanera R."/>
            <person name="Culley D."/>
            <person name="Daum C."/>
            <person name="Ezra D."/>
            <person name="Gonzalez J."/>
            <person name="Henrissat B."/>
            <person name="Kuo A."/>
            <person name="Liang C."/>
            <person name="Lipzen A."/>
            <person name="Lutzoni F."/>
            <person name="Magnuson J."/>
            <person name="Mondo S."/>
            <person name="Nolan M."/>
            <person name="Ohm R."/>
            <person name="Pangilinan J."/>
            <person name="Park H.-J."/>
            <person name="Ramirez L."/>
            <person name="Alfaro M."/>
            <person name="Sun H."/>
            <person name="Tritt A."/>
            <person name="Yoshinaga Y."/>
            <person name="Zwiers L.-H."/>
            <person name="Turgeon B."/>
            <person name="Goodwin S."/>
            <person name="Spatafora J."/>
            <person name="Crous P."/>
            <person name="Grigoriev I."/>
        </authorList>
    </citation>
    <scope>NUCLEOTIDE SEQUENCE</scope>
    <source>
        <strain evidence="4">CBS 262.69</strain>
    </source>
</reference>
<proteinExistence type="inferred from homology"/>
<dbReference type="GO" id="GO:0016491">
    <property type="term" value="F:oxidoreductase activity"/>
    <property type="evidence" value="ECO:0007669"/>
    <property type="project" value="UniProtKB-KW"/>
</dbReference>
<keyword evidence="3" id="KW-0560">Oxidoreductase</keyword>
<keyword evidence="2" id="KW-0521">NADP</keyword>
<dbReference type="SUPFAM" id="SSF51735">
    <property type="entry name" value="NAD(P)-binding Rossmann-fold domains"/>
    <property type="match status" value="1"/>
</dbReference>
<dbReference type="PRINTS" id="PR00081">
    <property type="entry name" value="GDHRDH"/>
</dbReference>
<dbReference type="PANTHER" id="PTHR24320:SF236">
    <property type="entry name" value="SHORT-CHAIN DEHYDROGENASE-RELATED"/>
    <property type="match status" value="1"/>
</dbReference>
<keyword evidence="5" id="KW-1185">Reference proteome</keyword>
<comment type="similarity">
    <text evidence="1">Belongs to the short-chain dehydrogenases/reductases (SDR) family.</text>
</comment>
<sequence>MPEPEISEKNTPDQTGRVHFVTGGYTGVGLALCHMLYAANAKIYIAGRSEAKANKAISELRAAHPDSKGTLTFISVDLSDLRTIAPAVKSFTDQESDLHVLTNNAGVMVPPKGSVGAQGKELQLQTNCLGPFLLTELLLPTLKHTAAKSPKGTVRVTWAASLTQLFSPPGGVTFTSGPDPEPVVPDVKHVAYAMSKAANILLAAALAQRVSKDGIISLSFNPGNLDSELQRHVPMWQKLITGWWLLFPVRYGGCTELWAALGDVPEEKNGSYVAPWGQLATPRMDIVPSMRSKEDGGNGRADEFWEWCERTTAPFRDVSTSSS</sequence>
<dbReference type="PANTHER" id="PTHR24320">
    <property type="entry name" value="RETINOL DEHYDROGENASE"/>
    <property type="match status" value="1"/>
</dbReference>
<accession>A0A6G1I796</accession>